<dbReference type="EMBL" id="AOFI03000001">
    <property type="protein sequence ID" value="KAF4326119.1"/>
    <property type="molecule type" value="Genomic_DNA"/>
</dbReference>
<evidence type="ECO:0000313" key="1">
    <source>
        <dbReference type="EMBL" id="KAF4326119.1"/>
    </source>
</evidence>
<proteinExistence type="predicted"/>
<gene>
    <name evidence="1" type="ORF">G195_000087</name>
</gene>
<reference evidence="1" key="1">
    <citation type="journal article" date="2015" name="Genom Data">
        <title>Draft genome sequences of Phytophthora kernoviae and Phytophthora ramorum lineage EU2 from Scotland.</title>
        <authorList>
            <person name="Sambles C."/>
            <person name="Schlenzig A."/>
            <person name="O'Neill P."/>
            <person name="Grant M."/>
            <person name="Studholme D.J."/>
        </authorList>
    </citation>
    <scope>NUCLEOTIDE SEQUENCE</scope>
    <source>
        <strain evidence="1">00238/432</strain>
    </source>
</reference>
<dbReference type="Proteomes" id="UP000702964">
    <property type="component" value="Unassembled WGS sequence"/>
</dbReference>
<name>A0A8J4SQN3_9STRA</name>
<accession>A0A8J4SQN3</accession>
<protein>
    <submittedName>
        <fullName evidence="1">Uncharacterized protein</fullName>
    </submittedName>
</protein>
<dbReference type="AlphaFoldDB" id="A0A8J4SQN3"/>
<sequence length="233" mass="25608">MELPDSKSNGVKATMLQLVVYQGNVYTESATSLDGPDALALRGQKLGTTTGGIHELSDQDKYTELASNIGEADIYAVNGYDTDFRIMSYTEIDGQVYAQLFDQNNGITIGSGADLIGKLHLEGNVTSAQWETFASWNNGLQQLQPLAADKSLNSFISVLYAGKPIATSPELEEHLYGQEDRKIIYLTLEDKTQVQLVLFGEGLVRYGNVPVFFEMEKGAFQSFWNSLDGKKPT</sequence>
<reference evidence="1" key="2">
    <citation type="submission" date="2020-02" db="EMBL/GenBank/DDBJ databases">
        <authorList>
            <person name="Studholme D.J."/>
        </authorList>
    </citation>
    <scope>NUCLEOTIDE SEQUENCE</scope>
    <source>
        <strain evidence="1">00238/432</strain>
    </source>
</reference>
<organism evidence="1 2">
    <name type="scientific">Phytophthora kernoviae 00238/432</name>
    <dbReference type="NCBI Taxonomy" id="1284355"/>
    <lineage>
        <taxon>Eukaryota</taxon>
        <taxon>Sar</taxon>
        <taxon>Stramenopiles</taxon>
        <taxon>Oomycota</taxon>
        <taxon>Peronosporomycetes</taxon>
        <taxon>Peronosporales</taxon>
        <taxon>Peronosporaceae</taxon>
        <taxon>Phytophthora</taxon>
    </lineage>
</organism>
<comment type="caution">
    <text evidence="1">The sequence shown here is derived from an EMBL/GenBank/DDBJ whole genome shotgun (WGS) entry which is preliminary data.</text>
</comment>
<evidence type="ECO:0000313" key="2">
    <source>
        <dbReference type="Proteomes" id="UP000702964"/>
    </source>
</evidence>